<dbReference type="InterPro" id="IPR017926">
    <property type="entry name" value="GATASE"/>
</dbReference>
<feature type="domain" description="Glutamine amidotransferase" evidence="1">
    <location>
        <begin position="43"/>
        <end position="175"/>
    </location>
</feature>
<dbReference type="PROSITE" id="PS51273">
    <property type="entry name" value="GATASE_TYPE_1"/>
    <property type="match status" value="1"/>
</dbReference>
<dbReference type="InterPro" id="IPR044992">
    <property type="entry name" value="ChyE-like"/>
</dbReference>
<accession>A0A5N5U958</accession>
<dbReference type="RefSeq" id="WP_152120168.1">
    <property type="nucleotide sequence ID" value="NZ_QJOW01000003.1"/>
</dbReference>
<dbReference type="AlphaFoldDB" id="A0A5N5U958"/>
<dbReference type="OrthoDB" id="7388at2157"/>
<evidence type="ECO:0000313" key="2">
    <source>
        <dbReference type="EMBL" id="KAB7515165.1"/>
    </source>
</evidence>
<reference evidence="2 3" key="1">
    <citation type="submission" date="2019-10" db="EMBL/GenBank/DDBJ databases">
        <title>Unraveling microbial dark matter from salterns through culturing: the case of the genus Halosegnis.</title>
        <authorList>
            <person name="Duran-Viseras A."/>
            <person name="Andrei A.-S."/>
            <person name="Vera-Gargallo B."/>
            <person name="Ghai R."/>
            <person name="Sanchez-Porro C."/>
            <person name="Ventosa A."/>
        </authorList>
    </citation>
    <scope>NUCLEOTIDE SEQUENCE [LARGE SCALE GENOMIC DNA]</scope>
    <source>
        <strain evidence="2 3">F17-44</strain>
    </source>
</reference>
<dbReference type="Gene3D" id="3.40.50.880">
    <property type="match status" value="1"/>
</dbReference>
<dbReference type="Proteomes" id="UP000326302">
    <property type="component" value="Unassembled WGS sequence"/>
</dbReference>
<gene>
    <name evidence="2" type="ORF">DMP03_07910</name>
</gene>
<dbReference type="CDD" id="cd01741">
    <property type="entry name" value="GATase1_1"/>
    <property type="match status" value="1"/>
</dbReference>
<name>A0A5N5U958_9EURY</name>
<evidence type="ECO:0000313" key="3">
    <source>
        <dbReference type="Proteomes" id="UP000326302"/>
    </source>
</evidence>
<dbReference type="InterPro" id="IPR029062">
    <property type="entry name" value="Class_I_gatase-like"/>
</dbReference>
<sequence>MTRPRIALLNTAHTTQDTSRNFRRELDADLVEFRLTEGDRPEGFDYDGFVVTGSRSAAYDDDEWIRVAKAWCREAIDRGLPGLGICFGHQLLADVLGGRIESMGEYELGYQTVTRVADDPVLEGLGDSFLVFTTHSDAVVELPESATLILENDYGIHGFRDDNAVGIQAHPEYDADSARMVTEGKSLPDERIQSVLDEITEENYRRACRSKQVFDNFLATVRERRRASA</sequence>
<organism evidence="2 3">
    <name type="scientific">Halosegnis rubeus</name>
    <dbReference type="NCBI Taxonomy" id="2212850"/>
    <lineage>
        <taxon>Archaea</taxon>
        <taxon>Methanobacteriati</taxon>
        <taxon>Methanobacteriota</taxon>
        <taxon>Stenosarchaea group</taxon>
        <taxon>Halobacteria</taxon>
        <taxon>Halobacteriales</taxon>
        <taxon>Natronomonadaceae</taxon>
        <taxon>Halosegnis</taxon>
    </lineage>
</organism>
<dbReference type="SUPFAM" id="SSF52317">
    <property type="entry name" value="Class I glutamine amidotransferase-like"/>
    <property type="match status" value="1"/>
</dbReference>
<proteinExistence type="predicted"/>
<dbReference type="PANTHER" id="PTHR42695">
    <property type="entry name" value="GLUTAMINE AMIDOTRANSFERASE YLR126C-RELATED"/>
    <property type="match status" value="1"/>
</dbReference>
<dbReference type="PANTHER" id="PTHR42695:SF5">
    <property type="entry name" value="GLUTAMINE AMIDOTRANSFERASE YLR126C-RELATED"/>
    <property type="match status" value="1"/>
</dbReference>
<dbReference type="EMBL" id="QJOW01000003">
    <property type="protein sequence ID" value="KAB7515165.1"/>
    <property type="molecule type" value="Genomic_DNA"/>
</dbReference>
<evidence type="ECO:0000259" key="1">
    <source>
        <dbReference type="Pfam" id="PF00117"/>
    </source>
</evidence>
<comment type="caution">
    <text evidence="2">The sequence shown here is derived from an EMBL/GenBank/DDBJ whole genome shotgun (WGS) entry which is preliminary data.</text>
</comment>
<dbReference type="GO" id="GO:0005829">
    <property type="term" value="C:cytosol"/>
    <property type="evidence" value="ECO:0007669"/>
    <property type="project" value="TreeGrafter"/>
</dbReference>
<dbReference type="Pfam" id="PF00117">
    <property type="entry name" value="GATase"/>
    <property type="match status" value="1"/>
</dbReference>
<protein>
    <recommendedName>
        <fullName evidence="1">Glutamine amidotransferase domain-containing protein</fullName>
    </recommendedName>
</protein>